<evidence type="ECO:0000313" key="2">
    <source>
        <dbReference type="EMBL" id="ONK78275.1"/>
    </source>
</evidence>
<keyword evidence="3" id="KW-1185">Reference proteome</keyword>
<dbReference type="AlphaFoldDB" id="A0A5P1FIQ4"/>
<evidence type="ECO:0000313" key="3">
    <source>
        <dbReference type="Proteomes" id="UP000243459"/>
    </source>
</evidence>
<dbReference type="EMBL" id="CM007382">
    <property type="protein sequence ID" value="ONK78275.1"/>
    <property type="molecule type" value="Genomic_DNA"/>
</dbReference>
<reference evidence="3" key="1">
    <citation type="journal article" date="2017" name="Nat. Commun.">
        <title>The asparagus genome sheds light on the origin and evolution of a young Y chromosome.</title>
        <authorList>
            <person name="Harkess A."/>
            <person name="Zhou J."/>
            <person name="Xu C."/>
            <person name="Bowers J.E."/>
            <person name="Van der Hulst R."/>
            <person name="Ayyampalayam S."/>
            <person name="Mercati F."/>
            <person name="Riccardi P."/>
            <person name="McKain M.R."/>
            <person name="Kakrana A."/>
            <person name="Tang H."/>
            <person name="Ray J."/>
            <person name="Groenendijk J."/>
            <person name="Arikit S."/>
            <person name="Mathioni S.M."/>
            <person name="Nakano M."/>
            <person name="Shan H."/>
            <person name="Telgmann-Rauber A."/>
            <person name="Kanno A."/>
            <person name="Yue Z."/>
            <person name="Chen H."/>
            <person name="Li W."/>
            <person name="Chen Y."/>
            <person name="Xu X."/>
            <person name="Zhang Y."/>
            <person name="Luo S."/>
            <person name="Chen H."/>
            <person name="Gao J."/>
            <person name="Mao Z."/>
            <person name="Pires J.C."/>
            <person name="Luo M."/>
            <person name="Kudrna D."/>
            <person name="Wing R.A."/>
            <person name="Meyers B.C."/>
            <person name="Yi K."/>
            <person name="Kong H."/>
            <person name="Lavrijsen P."/>
            <person name="Sunseri F."/>
            <person name="Falavigna A."/>
            <person name="Ye Y."/>
            <person name="Leebens-Mack J.H."/>
            <person name="Chen G."/>
        </authorList>
    </citation>
    <scope>NUCLEOTIDE SEQUENCE [LARGE SCALE GENOMIC DNA]</scope>
    <source>
        <strain evidence="3">cv. DH0086</strain>
    </source>
</reference>
<feature type="region of interest" description="Disordered" evidence="1">
    <location>
        <begin position="59"/>
        <end position="86"/>
    </location>
</feature>
<dbReference type="Gramene" id="ONK78275">
    <property type="protein sequence ID" value="ONK78275"/>
    <property type="gene ID" value="A4U43_C02F16570"/>
</dbReference>
<proteinExistence type="predicted"/>
<protein>
    <submittedName>
        <fullName evidence="2">Uncharacterized protein</fullName>
    </submittedName>
</protein>
<sequence length="119" mass="13817">MAKGFDPELEFKLKLGREPHVSPNDSDSMRLSRVTNWLSNMQEYQHPHPQQQQITIFYNGKGDNKHGKKRDGRKIDGTKRISANGGDWASVGESRTVYEKIASKFFREEEDKDRFYIAL</sequence>
<accession>A0A5P1FIQ4</accession>
<organism evidence="2 3">
    <name type="scientific">Asparagus officinalis</name>
    <name type="common">Garden asparagus</name>
    <dbReference type="NCBI Taxonomy" id="4686"/>
    <lineage>
        <taxon>Eukaryota</taxon>
        <taxon>Viridiplantae</taxon>
        <taxon>Streptophyta</taxon>
        <taxon>Embryophyta</taxon>
        <taxon>Tracheophyta</taxon>
        <taxon>Spermatophyta</taxon>
        <taxon>Magnoliopsida</taxon>
        <taxon>Liliopsida</taxon>
        <taxon>Asparagales</taxon>
        <taxon>Asparagaceae</taxon>
        <taxon>Asparagoideae</taxon>
        <taxon>Asparagus</taxon>
    </lineage>
</organism>
<evidence type="ECO:0000256" key="1">
    <source>
        <dbReference type="SAM" id="MobiDB-lite"/>
    </source>
</evidence>
<name>A0A5P1FIQ4_ASPOF</name>
<dbReference type="Proteomes" id="UP000243459">
    <property type="component" value="Chromosome 2"/>
</dbReference>
<gene>
    <name evidence="2" type="ORF">A4U43_C02F16570</name>
</gene>